<dbReference type="Gene3D" id="2.40.10.10">
    <property type="entry name" value="Trypsin-like serine proteases"/>
    <property type="match status" value="2"/>
</dbReference>
<dbReference type="InterPro" id="IPR051201">
    <property type="entry name" value="Chloro_Bact_Ser_Proteases"/>
</dbReference>
<sequence length="433" mass="46960">MDPYESPKFNSIKFSGWNLPNFFKNRTLWSVVLIVVLSSIFGFLAGMGSYSFFYNSLSGLKFDFLDMNQAVEKEYIPQTSQEEAIIKVVKDVSPSVVSIVISKEVPVVEQYLYSPFEGFEEFFGEGFEVQVPGLRQNGTEKTEIGRGTGFIVSENGMVLTNKHVVLDTEAEYTVFTSEGKSYTAKVLARDPVKDIAILQIDSQGGEVFSKVVFGNSDDIQIGQTVVAIGNALGEFKNTVSVGVVSGLGRTITAFGEESSGFAESLEDVIQTDAAINKGNSGGPLLNLRGEIIGINTAMVEEAQSIGFAIPANQAKRSIEQVASSGKIVYPFLGVRYVLITEQIKEDNNLGSDYGAWLTKGEEGEPAVEPDSGAEKAGLMENDIILEINSGKITVDNSLSEIIIKYKPGDSIVLKVLRNGQEKIIEAVLGERSS</sequence>
<evidence type="ECO:0000256" key="3">
    <source>
        <dbReference type="ARBA" id="ARBA00022801"/>
    </source>
</evidence>
<evidence type="ECO:0000256" key="2">
    <source>
        <dbReference type="ARBA" id="ARBA00022670"/>
    </source>
</evidence>
<dbReference type="InterPro" id="IPR043504">
    <property type="entry name" value="Peptidase_S1_PA_chymotrypsin"/>
</dbReference>
<protein>
    <recommendedName>
        <fullName evidence="5">PDZ domain-containing protein</fullName>
    </recommendedName>
</protein>
<dbReference type="Pfam" id="PF13180">
    <property type="entry name" value="PDZ_2"/>
    <property type="match status" value="1"/>
</dbReference>
<evidence type="ECO:0000256" key="4">
    <source>
        <dbReference type="SAM" id="Phobius"/>
    </source>
</evidence>
<dbReference type="GO" id="GO:0004252">
    <property type="term" value="F:serine-type endopeptidase activity"/>
    <property type="evidence" value="ECO:0007669"/>
    <property type="project" value="InterPro"/>
</dbReference>
<dbReference type="InterPro" id="IPR001478">
    <property type="entry name" value="PDZ"/>
</dbReference>
<evidence type="ECO:0000259" key="5">
    <source>
        <dbReference type="Pfam" id="PF13180"/>
    </source>
</evidence>
<comment type="caution">
    <text evidence="6">The sequence shown here is derived from an EMBL/GenBank/DDBJ whole genome shotgun (WGS) entry which is preliminary data.</text>
</comment>
<dbReference type="Pfam" id="PF13365">
    <property type="entry name" value="Trypsin_2"/>
    <property type="match status" value="1"/>
</dbReference>
<accession>A0A1G2DY64</accession>
<dbReference type="Proteomes" id="UP000176662">
    <property type="component" value="Unassembled WGS sequence"/>
</dbReference>
<dbReference type="EMBL" id="MHLX01000033">
    <property type="protein sequence ID" value="OGZ18495.1"/>
    <property type="molecule type" value="Genomic_DNA"/>
</dbReference>
<dbReference type="InterPro" id="IPR009003">
    <property type="entry name" value="Peptidase_S1_PA"/>
</dbReference>
<dbReference type="AlphaFoldDB" id="A0A1G2DY64"/>
<dbReference type="GO" id="GO:0006508">
    <property type="term" value="P:proteolysis"/>
    <property type="evidence" value="ECO:0007669"/>
    <property type="project" value="UniProtKB-KW"/>
</dbReference>
<feature type="domain" description="PDZ" evidence="5">
    <location>
        <begin position="367"/>
        <end position="425"/>
    </location>
</feature>
<dbReference type="PRINTS" id="PR00834">
    <property type="entry name" value="PROTEASES2C"/>
</dbReference>
<dbReference type="PANTHER" id="PTHR43343:SF3">
    <property type="entry name" value="PROTEASE DO-LIKE 8, CHLOROPLASTIC"/>
    <property type="match status" value="1"/>
</dbReference>
<dbReference type="InterPro" id="IPR036034">
    <property type="entry name" value="PDZ_sf"/>
</dbReference>
<gene>
    <name evidence="6" type="ORF">A2Z68_02215</name>
</gene>
<keyword evidence="3" id="KW-0378">Hydrolase</keyword>
<evidence type="ECO:0000313" key="6">
    <source>
        <dbReference type="EMBL" id="OGZ18495.1"/>
    </source>
</evidence>
<keyword evidence="4" id="KW-0472">Membrane</keyword>
<organism evidence="6 7">
    <name type="scientific">Candidatus Nealsonbacteria bacterium RBG_13_38_11</name>
    <dbReference type="NCBI Taxonomy" id="1801662"/>
    <lineage>
        <taxon>Bacteria</taxon>
        <taxon>Candidatus Nealsoniibacteriota</taxon>
    </lineage>
</organism>
<keyword evidence="4" id="KW-1133">Transmembrane helix</keyword>
<dbReference type="InterPro" id="IPR001940">
    <property type="entry name" value="Peptidase_S1C"/>
</dbReference>
<reference evidence="6 7" key="1">
    <citation type="journal article" date="2016" name="Nat. Commun.">
        <title>Thousands of microbial genomes shed light on interconnected biogeochemical processes in an aquifer system.</title>
        <authorList>
            <person name="Anantharaman K."/>
            <person name="Brown C.T."/>
            <person name="Hug L.A."/>
            <person name="Sharon I."/>
            <person name="Castelle C.J."/>
            <person name="Probst A.J."/>
            <person name="Thomas B.C."/>
            <person name="Singh A."/>
            <person name="Wilkins M.J."/>
            <person name="Karaoz U."/>
            <person name="Brodie E.L."/>
            <person name="Williams K.H."/>
            <person name="Hubbard S.S."/>
            <person name="Banfield J.F."/>
        </authorList>
    </citation>
    <scope>NUCLEOTIDE SEQUENCE [LARGE SCALE GENOMIC DNA]</scope>
</reference>
<proteinExistence type="inferred from homology"/>
<evidence type="ECO:0000313" key="7">
    <source>
        <dbReference type="Proteomes" id="UP000176662"/>
    </source>
</evidence>
<dbReference type="Gene3D" id="2.30.42.10">
    <property type="match status" value="1"/>
</dbReference>
<dbReference type="SUPFAM" id="SSF50494">
    <property type="entry name" value="Trypsin-like serine proteases"/>
    <property type="match status" value="1"/>
</dbReference>
<comment type="similarity">
    <text evidence="1">Belongs to the peptidase S1C family.</text>
</comment>
<keyword evidence="4" id="KW-0812">Transmembrane</keyword>
<keyword evidence="2" id="KW-0645">Protease</keyword>
<name>A0A1G2DY64_9BACT</name>
<feature type="transmembrane region" description="Helical" evidence="4">
    <location>
        <begin position="28"/>
        <end position="53"/>
    </location>
</feature>
<dbReference type="SUPFAM" id="SSF50156">
    <property type="entry name" value="PDZ domain-like"/>
    <property type="match status" value="1"/>
</dbReference>
<evidence type="ECO:0000256" key="1">
    <source>
        <dbReference type="ARBA" id="ARBA00010541"/>
    </source>
</evidence>
<dbReference type="PANTHER" id="PTHR43343">
    <property type="entry name" value="PEPTIDASE S12"/>
    <property type="match status" value="1"/>
</dbReference>